<accession>H6LB30</accession>
<dbReference type="Proteomes" id="UP000007519">
    <property type="component" value="Plasmid unnamed"/>
</dbReference>
<dbReference type="InterPro" id="IPR018004">
    <property type="entry name" value="KilA/APSES_HTH"/>
</dbReference>
<dbReference type="Pfam" id="PF04383">
    <property type="entry name" value="KilA-N"/>
    <property type="match status" value="1"/>
</dbReference>
<reference evidence="2 3" key="1">
    <citation type="journal article" date="2012" name="Stand. Genomic Sci.">
        <title>Complete genome sequencing and analysis of Saprospira grandis str. Lewin, a predatory marine bacterium.</title>
        <authorList>
            <person name="Saw J.H."/>
            <person name="Yuryev A."/>
            <person name="Kanbe M."/>
            <person name="Hou S."/>
            <person name="Young A.G."/>
            <person name="Aizawa S."/>
            <person name="Alam M."/>
        </authorList>
    </citation>
    <scope>NUCLEOTIDE SEQUENCE [LARGE SCALE GENOMIC DNA]</scope>
    <source>
        <strain evidence="2 3">Lewin</strain>
        <plasmid evidence="3">Plasmid SGRA01</plasmid>
    </source>
</reference>
<name>H6LB30_SAPGL</name>
<dbReference type="SMART" id="SM01252">
    <property type="entry name" value="KilA-N"/>
    <property type="match status" value="1"/>
</dbReference>
<organism evidence="2 3">
    <name type="scientific">Saprospira grandis (strain Lewin)</name>
    <dbReference type="NCBI Taxonomy" id="984262"/>
    <lineage>
        <taxon>Bacteria</taxon>
        <taxon>Pseudomonadati</taxon>
        <taxon>Bacteroidota</taxon>
        <taxon>Saprospiria</taxon>
        <taxon>Saprospirales</taxon>
        <taxon>Saprospiraceae</taxon>
        <taxon>Saprospira</taxon>
    </lineage>
</organism>
<geneLocation type="plasmid" evidence="3">
    <name>SGRA01</name>
</geneLocation>
<keyword evidence="2" id="KW-0238">DNA-binding</keyword>
<keyword evidence="3" id="KW-1185">Reference proteome</keyword>
<dbReference type="eggNOG" id="ENOG502Z7N4">
    <property type="taxonomic scope" value="Bacteria"/>
</dbReference>
<dbReference type="OrthoDB" id="9810290at2"/>
<dbReference type="GO" id="GO:0003677">
    <property type="term" value="F:DNA binding"/>
    <property type="evidence" value="ECO:0007669"/>
    <property type="project" value="UniProtKB-KW"/>
</dbReference>
<protein>
    <submittedName>
        <fullName evidence="2">KilA, N-terminal/APSES-type HTH DNA-binding domain protein</fullName>
    </submittedName>
</protein>
<sequence>MQAVWELPILLFSFIEMAKKQGILKVQGSEIRLYREQKEDFISLTDIARKFNPKTGQLILNWLRNRSSISFLGAWESLHNPNFNVLEFENIKNQTGDPTFTLSLTEWIEKTGALGIRSKKGRYGGTYAHQDIAFEFLSYLSPTFKLYVFKEFQRLKQLDEAKKQEALGWNLKRMLTKVNYTVHTDAIKEELIPPRVSGQGFIYAGEADILNVAVFGLTAKFWRQQNPDLKGNIRDYASTEQLLVLANLEAVNAELIRMQLSQDERADILNQAAIKQMQSLLTSRSLPKMEDPKRLGN</sequence>
<evidence type="ECO:0000259" key="1">
    <source>
        <dbReference type="PROSITE" id="PS51301"/>
    </source>
</evidence>
<dbReference type="HOGENOM" id="CLU_089658_0_0_10"/>
<dbReference type="AlphaFoldDB" id="H6LB30"/>
<dbReference type="EMBL" id="CP002832">
    <property type="protein sequence ID" value="AFC26995.1"/>
    <property type="molecule type" value="Genomic_DNA"/>
</dbReference>
<evidence type="ECO:0000313" key="3">
    <source>
        <dbReference type="Proteomes" id="UP000007519"/>
    </source>
</evidence>
<feature type="domain" description="KilA-N" evidence="1">
    <location>
        <begin position="20"/>
        <end position="155"/>
    </location>
</feature>
<dbReference type="InterPro" id="IPR017880">
    <property type="entry name" value="KilA_N"/>
</dbReference>
<dbReference type="PROSITE" id="PS51301">
    <property type="entry name" value="KILA_N"/>
    <property type="match status" value="1"/>
</dbReference>
<gene>
    <name evidence="2" type="ORF">SGRA_p0055</name>
</gene>
<dbReference type="RefSeq" id="WP_015695549.1">
    <property type="nucleotide sequence ID" value="NC_016936.1"/>
</dbReference>
<dbReference type="KEGG" id="sgn:SGRA_p0055"/>
<proteinExistence type="predicted"/>
<evidence type="ECO:0000313" key="2">
    <source>
        <dbReference type="EMBL" id="AFC26995.1"/>
    </source>
</evidence>
<keyword evidence="2" id="KW-0614">Plasmid</keyword>